<dbReference type="EMBL" id="ACKX01000215">
    <property type="protein sequence ID" value="EEJ50417.1"/>
    <property type="molecule type" value="Genomic_DNA"/>
</dbReference>
<protein>
    <recommendedName>
        <fullName evidence="2">Endonuclease/exonuclease/phosphatase domain-containing protein</fullName>
    </recommendedName>
</protein>
<dbReference type="PROSITE" id="PS51257">
    <property type="entry name" value="PROKAR_LIPOPROTEIN"/>
    <property type="match status" value="1"/>
</dbReference>
<dbReference type="InParanoid" id="C2L0P4"/>
<feature type="transmembrane region" description="Helical" evidence="1">
    <location>
        <begin position="45"/>
        <end position="65"/>
    </location>
</feature>
<comment type="caution">
    <text evidence="3">The sequence shown here is derived from an EMBL/GenBank/DDBJ whole genome shotgun (WGS) entry which is preliminary data.</text>
</comment>
<dbReference type="eggNOG" id="COG3021">
    <property type="taxonomic scope" value="Bacteria"/>
</dbReference>
<sequence length="342" mass="39335">MKKKEIIIGIIYLIYIVLGCSYVFFPNGILNKVLSMKLGFAQLYSFSTLIGFIALTISILMIISSSFRNNFKIRNSLMNLFLVIVVIFSFSFIYFGVDNRKIEEKHIHNRVIKLVEWNVANNINEENIRDIFGRFDADIAVFPELEGYEKGDMSNRKLADLFKKANIDFEKYKAYISEPTEGSIAPVTIVIKRTVGTYYVLKDTPMTRFGTVYLLPTSENSPPIIGLHTAPPLIGLMGMWQRDLNLIEEIANHNKDSIIIGDFNATMKHGNLNDIKTHIDALEYASKFNSGTWNRNILSFFRSRIDHILIPIDKYCVKSVDIQNYKNSDHLCIYTEIQEIKR</sequence>
<evidence type="ECO:0000256" key="1">
    <source>
        <dbReference type="SAM" id="Phobius"/>
    </source>
</evidence>
<dbReference type="Proteomes" id="UP000004121">
    <property type="component" value="Unassembled WGS sequence"/>
</dbReference>
<dbReference type="SUPFAM" id="SSF56219">
    <property type="entry name" value="DNase I-like"/>
    <property type="match status" value="1"/>
</dbReference>
<name>C2L0P4_9FIRM</name>
<feature type="transmembrane region" description="Helical" evidence="1">
    <location>
        <begin position="77"/>
        <end position="97"/>
    </location>
</feature>
<dbReference type="GO" id="GO:0003824">
    <property type="term" value="F:catalytic activity"/>
    <property type="evidence" value="ECO:0007669"/>
    <property type="project" value="InterPro"/>
</dbReference>
<gene>
    <name evidence="3" type="ORF">HMPREF6123_2313</name>
</gene>
<reference evidence="3 4" key="1">
    <citation type="submission" date="2009-04" db="EMBL/GenBank/DDBJ databases">
        <authorList>
            <person name="Qin X."/>
            <person name="Bachman B."/>
            <person name="Battles P."/>
            <person name="Bell A."/>
            <person name="Bess C."/>
            <person name="Bickham C."/>
            <person name="Chaboub L."/>
            <person name="Chen D."/>
            <person name="Coyle M."/>
            <person name="Deiros D.R."/>
            <person name="Dinh H."/>
            <person name="Forbes L."/>
            <person name="Fowler G."/>
            <person name="Francisco L."/>
            <person name="Fu Q."/>
            <person name="Gubbala S."/>
            <person name="Hale W."/>
            <person name="Han Y."/>
            <person name="Hemphill L."/>
            <person name="Highlander S.K."/>
            <person name="Hirani K."/>
            <person name="Hogues M."/>
            <person name="Jackson L."/>
            <person name="Jakkamsetti A."/>
            <person name="Javaid M."/>
            <person name="Jiang H."/>
            <person name="Korchina V."/>
            <person name="Kovar C."/>
            <person name="Lara F."/>
            <person name="Lee S."/>
            <person name="Mata R."/>
            <person name="Mathew T."/>
            <person name="Moen C."/>
            <person name="Morales K."/>
            <person name="Munidasa M."/>
            <person name="Nazareth L."/>
            <person name="Ngo R."/>
            <person name="Nguyen L."/>
            <person name="Okwuonu G."/>
            <person name="Ongeri F."/>
            <person name="Patil S."/>
            <person name="Petrosino J."/>
            <person name="Pham C."/>
            <person name="Pham P."/>
            <person name="Pu L.-L."/>
            <person name="Puazo M."/>
            <person name="Raj R."/>
            <person name="Reid J."/>
            <person name="Rouhana J."/>
            <person name="Saada N."/>
            <person name="Shang Y."/>
            <person name="Simmons D."/>
            <person name="Thornton R."/>
            <person name="Warren J."/>
            <person name="Weissenberger G."/>
            <person name="Zhang J."/>
            <person name="Zhang L."/>
            <person name="Zhou C."/>
            <person name="Zhu D."/>
            <person name="Muzny D."/>
            <person name="Worley K."/>
            <person name="Gibbs R."/>
        </authorList>
    </citation>
    <scope>NUCLEOTIDE SEQUENCE [LARGE SCALE GENOMIC DNA]</scope>
    <source>
        <strain evidence="3 4">F0268</strain>
    </source>
</reference>
<feature type="domain" description="Endonuclease/exonuclease/phosphatase" evidence="2">
    <location>
        <begin position="117"/>
        <end position="330"/>
    </location>
</feature>
<dbReference type="AlphaFoldDB" id="C2L0P4"/>
<dbReference type="HOGENOM" id="CLU_052333_2_1_9"/>
<feature type="transmembrane region" description="Helical" evidence="1">
    <location>
        <begin position="7"/>
        <end position="25"/>
    </location>
</feature>
<dbReference type="OrthoDB" id="2340043at2"/>
<dbReference type="RefSeq" id="WP_007157459.1">
    <property type="nucleotide sequence ID" value="NZ_GG668534.1"/>
</dbReference>
<accession>C2L0P4</accession>
<keyword evidence="1" id="KW-0472">Membrane</keyword>
<organism evidence="3 4">
    <name type="scientific">Oribacterium sinus F0268</name>
    <dbReference type="NCBI Taxonomy" id="585501"/>
    <lineage>
        <taxon>Bacteria</taxon>
        <taxon>Bacillati</taxon>
        <taxon>Bacillota</taxon>
        <taxon>Clostridia</taxon>
        <taxon>Lachnospirales</taxon>
        <taxon>Lachnospiraceae</taxon>
        <taxon>Oribacterium</taxon>
    </lineage>
</organism>
<dbReference type="Gene3D" id="3.60.10.10">
    <property type="entry name" value="Endonuclease/exonuclease/phosphatase"/>
    <property type="match status" value="1"/>
</dbReference>
<dbReference type="InterPro" id="IPR005135">
    <property type="entry name" value="Endo/exonuclease/phosphatase"/>
</dbReference>
<proteinExistence type="predicted"/>
<dbReference type="Pfam" id="PF03372">
    <property type="entry name" value="Exo_endo_phos"/>
    <property type="match status" value="1"/>
</dbReference>
<keyword evidence="4" id="KW-1185">Reference proteome</keyword>
<evidence type="ECO:0000313" key="4">
    <source>
        <dbReference type="Proteomes" id="UP000004121"/>
    </source>
</evidence>
<evidence type="ECO:0000313" key="3">
    <source>
        <dbReference type="EMBL" id="EEJ50417.1"/>
    </source>
</evidence>
<keyword evidence="1" id="KW-1133">Transmembrane helix</keyword>
<keyword evidence="1" id="KW-0812">Transmembrane</keyword>
<evidence type="ECO:0000259" key="2">
    <source>
        <dbReference type="Pfam" id="PF03372"/>
    </source>
</evidence>
<dbReference type="STRING" id="585501.HMPREF6123_2313"/>
<dbReference type="InterPro" id="IPR036691">
    <property type="entry name" value="Endo/exonu/phosph_ase_sf"/>
</dbReference>